<protein>
    <submittedName>
        <fullName evidence="3">ImmA/IrrE family metallo-endopeptidase</fullName>
    </submittedName>
</protein>
<dbReference type="InterPro" id="IPR001387">
    <property type="entry name" value="Cro/C1-type_HTH"/>
</dbReference>
<dbReference type="Pfam" id="PF01381">
    <property type="entry name" value="HTH_3"/>
    <property type="match status" value="1"/>
</dbReference>
<evidence type="ECO:0000313" key="4">
    <source>
        <dbReference type="Proteomes" id="UP000305095"/>
    </source>
</evidence>
<accession>A0A4U6RWR7</accession>
<proteinExistence type="inferred from homology"/>
<dbReference type="Pfam" id="PF06114">
    <property type="entry name" value="Peptidase_M78"/>
    <property type="match status" value="1"/>
</dbReference>
<dbReference type="PROSITE" id="PS50943">
    <property type="entry name" value="HTH_CROC1"/>
    <property type="match status" value="1"/>
</dbReference>
<dbReference type="GO" id="GO:0003677">
    <property type="term" value="F:DNA binding"/>
    <property type="evidence" value="ECO:0007669"/>
    <property type="project" value="InterPro"/>
</dbReference>
<gene>
    <name evidence="3" type="ORF">FDV58_24840</name>
</gene>
<feature type="domain" description="HTH cro/C1-type" evidence="2">
    <location>
        <begin position="7"/>
        <end position="60"/>
    </location>
</feature>
<dbReference type="SMART" id="SM00530">
    <property type="entry name" value="HTH_XRE"/>
    <property type="match status" value="1"/>
</dbReference>
<dbReference type="Proteomes" id="UP000305095">
    <property type="component" value="Unassembled WGS sequence"/>
</dbReference>
<dbReference type="CDD" id="cd00093">
    <property type="entry name" value="HTH_XRE"/>
    <property type="match status" value="1"/>
</dbReference>
<evidence type="ECO:0000313" key="3">
    <source>
        <dbReference type="EMBL" id="TKV78931.1"/>
    </source>
</evidence>
<dbReference type="InterPro" id="IPR052345">
    <property type="entry name" value="Rad_response_metalloprotease"/>
</dbReference>
<dbReference type="InterPro" id="IPR010982">
    <property type="entry name" value="Lambda_DNA-bd_dom_sf"/>
</dbReference>
<evidence type="ECO:0000256" key="1">
    <source>
        <dbReference type="ARBA" id="ARBA00007227"/>
    </source>
</evidence>
<sequence length="398" mass="44480">MTLANVLRQVRDNRHFDLASVARFAQISPARLKEIESGVREPSFKQLQRLAEAYGVPDYILGAGGLPNLPEQQILDFRKRAPRPARLSPEAMQRIWATEQAVVFTTQIWGALELALPSWSKEVPTGKPNTKIAGLLRHYFDDWFAERRAGLQLSGTADQTFFAGLRIFLEALGIIVRVNDAPADEFLGFFLADRESFGSIFVNRRTLAPKAQLFTLVHEVAHLMINANDGARGGVSDPFKLNNQIEQTCNRFAAEFLAPDEIFRAAVELVGRSDRADVFRFVDSVAQHSLLSKFATAIRLRETDYITQEQLVRWTAARATMTRKQLKDEESDASGETFGAPHAKRIGEVGYLPTYVAKVAVEKKLIDFADVTASISISRGLQDRAFSLAARRMEVAVR</sequence>
<comment type="similarity">
    <text evidence="1">Belongs to the short-chain fatty acyl-CoA assimilation regulator (ScfR) family.</text>
</comment>
<name>A0A4U6RWR7_BRAEL</name>
<dbReference type="Gene3D" id="1.10.10.2910">
    <property type="match status" value="1"/>
</dbReference>
<organism evidence="3 4">
    <name type="scientific">Bradyrhizobium elkanii</name>
    <dbReference type="NCBI Taxonomy" id="29448"/>
    <lineage>
        <taxon>Bacteria</taxon>
        <taxon>Pseudomonadati</taxon>
        <taxon>Pseudomonadota</taxon>
        <taxon>Alphaproteobacteria</taxon>
        <taxon>Hyphomicrobiales</taxon>
        <taxon>Nitrobacteraceae</taxon>
        <taxon>Bradyrhizobium</taxon>
    </lineage>
</organism>
<dbReference type="EMBL" id="SZZP01000015">
    <property type="protein sequence ID" value="TKV78931.1"/>
    <property type="molecule type" value="Genomic_DNA"/>
</dbReference>
<dbReference type="RefSeq" id="WP_137480921.1">
    <property type="nucleotide sequence ID" value="NZ_SZZP01000015.1"/>
</dbReference>
<dbReference type="PANTHER" id="PTHR43236">
    <property type="entry name" value="ANTITOXIN HIGA1"/>
    <property type="match status" value="1"/>
</dbReference>
<dbReference type="InterPro" id="IPR010359">
    <property type="entry name" value="IrrE_HExxH"/>
</dbReference>
<reference evidence="3 4" key="1">
    <citation type="submission" date="2019-05" db="EMBL/GenBank/DDBJ databases">
        <title>Draft Genome of Bradyrhizobium elkanii strain SEMIA 938, Used in Commercial Inoculants for Lupinus spp. in Brazil.</title>
        <authorList>
            <person name="Hungria M."/>
            <person name="Delamuta J.R.M."/>
            <person name="Ribeiro R.A."/>
            <person name="Nogueira M.A."/>
        </authorList>
    </citation>
    <scope>NUCLEOTIDE SEQUENCE [LARGE SCALE GENOMIC DNA]</scope>
    <source>
        <strain evidence="3 4">Semia 938</strain>
    </source>
</reference>
<evidence type="ECO:0000259" key="2">
    <source>
        <dbReference type="PROSITE" id="PS50943"/>
    </source>
</evidence>
<dbReference type="AlphaFoldDB" id="A0A4U6RWR7"/>
<comment type="caution">
    <text evidence="3">The sequence shown here is derived from an EMBL/GenBank/DDBJ whole genome shotgun (WGS) entry which is preliminary data.</text>
</comment>
<dbReference type="PANTHER" id="PTHR43236:SF2">
    <property type="entry name" value="BLL0069 PROTEIN"/>
    <property type="match status" value="1"/>
</dbReference>
<dbReference type="Gene3D" id="1.10.260.40">
    <property type="entry name" value="lambda repressor-like DNA-binding domains"/>
    <property type="match status" value="1"/>
</dbReference>
<dbReference type="SUPFAM" id="SSF47413">
    <property type="entry name" value="lambda repressor-like DNA-binding domains"/>
    <property type="match status" value="1"/>
</dbReference>